<dbReference type="Proteomes" id="UP000295083">
    <property type="component" value="Unassembled WGS sequence"/>
</dbReference>
<dbReference type="AlphaFoldDB" id="A0A4R8Q3H4"/>
<evidence type="ECO:0000313" key="2">
    <source>
        <dbReference type="EMBL" id="TDZ29705.1"/>
    </source>
</evidence>
<evidence type="ECO:0000256" key="1">
    <source>
        <dbReference type="SAM" id="Phobius"/>
    </source>
</evidence>
<sequence length="64" mass="7707">MTIFKPYKLDMNISFMKSAGKYKNYRYFYKGLKGLVLYKSNFITFSSLFQVVIAIFTLKRLWED</sequence>
<gene>
    <name evidence="2" type="ORF">C8035_v004252</name>
</gene>
<dbReference type="EMBL" id="QAPG01000185">
    <property type="protein sequence ID" value="TDZ29705.1"/>
    <property type="molecule type" value="Genomic_DNA"/>
</dbReference>
<feature type="transmembrane region" description="Helical" evidence="1">
    <location>
        <begin position="36"/>
        <end position="58"/>
    </location>
</feature>
<keyword evidence="1" id="KW-1133">Transmembrane helix</keyword>
<proteinExistence type="predicted"/>
<keyword evidence="3" id="KW-1185">Reference proteome</keyword>
<protein>
    <submittedName>
        <fullName evidence="2">Uncharacterized protein</fullName>
    </submittedName>
</protein>
<evidence type="ECO:0000313" key="3">
    <source>
        <dbReference type="Proteomes" id="UP000295083"/>
    </source>
</evidence>
<name>A0A4R8Q3H4_9PEZI</name>
<accession>A0A4R8Q3H4</accession>
<keyword evidence="1" id="KW-0472">Membrane</keyword>
<organism evidence="2 3">
    <name type="scientific">Colletotrichum spinosum</name>
    <dbReference type="NCBI Taxonomy" id="1347390"/>
    <lineage>
        <taxon>Eukaryota</taxon>
        <taxon>Fungi</taxon>
        <taxon>Dikarya</taxon>
        <taxon>Ascomycota</taxon>
        <taxon>Pezizomycotina</taxon>
        <taxon>Sordariomycetes</taxon>
        <taxon>Hypocreomycetidae</taxon>
        <taxon>Glomerellales</taxon>
        <taxon>Glomerellaceae</taxon>
        <taxon>Colletotrichum</taxon>
        <taxon>Colletotrichum orbiculare species complex</taxon>
    </lineage>
</organism>
<keyword evidence="1" id="KW-0812">Transmembrane</keyword>
<reference evidence="2 3" key="1">
    <citation type="submission" date="2018-11" db="EMBL/GenBank/DDBJ databases">
        <title>Genome sequence and assembly of Colletotrichum spinosum.</title>
        <authorList>
            <person name="Gan P."/>
            <person name="Shirasu K."/>
        </authorList>
    </citation>
    <scope>NUCLEOTIDE SEQUENCE [LARGE SCALE GENOMIC DNA]</scope>
    <source>
        <strain evidence="2 3">CBS 515.97</strain>
    </source>
</reference>
<comment type="caution">
    <text evidence="2">The sequence shown here is derived from an EMBL/GenBank/DDBJ whole genome shotgun (WGS) entry which is preliminary data.</text>
</comment>